<feature type="compositionally biased region" description="Gly residues" evidence="1">
    <location>
        <begin position="41"/>
        <end position="53"/>
    </location>
</feature>
<evidence type="ECO:0000256" key="1">
    <source>
        <dbReference type="SAM" id="MobiDB-lite"/>
    </source>
</evidence>
<reference evidence="2 3" key="1">
    <citation type="journal article" date="2014" name="Agronomy (Basel)">
        <title>A Draft Genome Sequence for Ensete ventricosum, the Drought-Tolerant Tree Against Hunger.</title>
        <authorList>
            <person name="Harrison J."/>
            <person name="Moore K.A."/>
            <person name="Paszkiewicz K."/>
            <person name="Jones T."/>
            <person name="Grant M."/>
            <person name="Ambacheew D."/>
            <person name="Muzemil S."/>
            <person name="Studholme D.J."/>
        </authorList>
    </citation>
    <scope>NUCLEOTIDE SEQUENCE [LARGE SCALE GENOMIC DNA]</scope>
</reference>
<organism evidence="2 3">
    <name type="scientific">Ensete ventricosum</name>
    <name type="common">Abyssinian banana</name>
    <name type="synonym">Musa ensete</name>
    <dbReference type="NCBI Taxonomy" id="4639"/>
    <lineage>
        <taxon>Eukaryota</taxon>
        <taxon>Viridiplantae</taxon>
        <taxon>Streptophyta</taxon>
        <taxon>Embryophyta</taxon>
        <taxon>Tracheophyta</taxon>
        <taxon>Spermatophyta</taxon>
        <taxon>Magnoliopsida</taxon>
        <taxon>Liliopsida</taxon>
        <taxon>Zingiberales</taxon>
        <taxon>Musaceae</taxon>
        <taxon>Ensete</taxon>
    </lineage>
</organism>
<gene>
    <name evidence="2" type="ORF">B296_00018312</name>
</gene>
<dbReference type="Proteomes" id="UP000287651">
    <property type="component" value="Unassembled WGS sequence"/>
</dbReference>
<proteinExistence type="predicted"/>
<name>A0A426XRS5_ENSVE</name>
<evidence type="ECO:0000313" key="2">
    <source>
        <dbReference type="EMBL" id="RRT42188.1"/>
    </source>
</evidence>
<sequence>MAMGLTLDEGGLGFKARSGGGLGEARGGRGPPFDRRRLRTKGGGSLPYSPGGGLDTYGRQLPIIGGQQTLNLERGSSALRSATTRSLLQCPRGSCLALIEGSRLVGLRGRSFPLCEYVLPLLDYLSGRQCLYQGHGRGGWGGDVSP</sequence>
<feature type="region of interest" description="Disordered" evidence="1">
    <location>
        <begin position="18"/>
        <end position="53"/>
    </location>
</feature>
<dbReference type="AlphaFoldDB" id="A0A426XRS5"/>
<comment type="caution">
    <text evidence="2">The sequence shown here is derived from an EMBL/GenBank/DDBJ whole genome shotgun (WGS) entry which is preliminary data.</text>
</comment>
<dbReference type="EMBL" id="AMZH03018010">
    <property type="protein sequence ID" value="RRT42188.1"/>
    <property type="molecule type" value="Genomic_DNA"/>
</dbReference>
<accession>A0A426XRS5</accession>
<evidence type="ECO:0000313" key="3">
    <source>
        <dbReference type="Proteomes" id="UP000287651"/>
    </source>
</evidence>
<feature type="compositionally biased region" description="Gly residues" evidence="1">
    <location>
        <begin position="18"/>
        <end position="30"/>
    </location>
</feature>
<protein>
    <submittedName>
        <fullName evidence="2">Uncharacterized protein</fullName>
    </submittedName>
</protein>